<organism evidence="3">
    <name type="scientific">Amorphochlora amoebiformis</name>
    <dbReference type="NCBI Taxonomy" id="1561963"/>
    <lineage>
        <taxon>Eukaryota</taxon>
        <taxon>Sar</taxon>
        <taxon>Rhizaria</taxon>
        <taxon>Cercozoa</taxon>
        <taxon>Chlorarachniophyceae</taxon>
        <taxon>Amorphochlora</taxon>
    </lineage>
</organism>
<sequence>MALKTGPTISLVFTVLIGLIGMILSIVSYSKWQNNADDYAELLNNWKTLPVTNITLVAPTESCPPGYGGEDMGKFYYQKVSCVGENNTSEYYCDAPTPARDGTDTWNTIATYTNYIWNGARLCLQREGVNAVDRPLKSKSGYKSCGTNSETGEYFFNENHECPITYFGTTIPSTGNYSTLKYGSYTYYMSRDPTYGRPFLQFETGEGNPCFENSEKFDGVRGSNQDPYGLNVSGIAFTVSNTAGDIKNPFRTTHPKAGNCVDNDRRFVTMDSVTEYSILNDNLKTNGGEIPLSSYVFASDSSNVAWTRWNRPEILWKESCPYTREQVSSVETVVNVVTATTLAVMILSISGAIFDCAFEGWAFNLAHDNDDSNDDEAAYWQKFGNCCCTLGTLITTIVSFIFISTARAFFDTMKEGNCSDPQTNEVIGYLAKTIDEFAKIWIAKLTFDILKICYYLYCIFKGRDRLMNKASV</sequence>
<reference evidence="3" key="1">
    <citation type="submission" date="2021-01" db="EMBL/GenBank/DDBJ databases">
        <authorList>
            <person name="Corre E."/>
            <person name="Pelletier E."/>
            <person name="Niang G."/>
            <person name="Scheremetjew M."/>
            <person name="Finn R."/>
            <person name="Kale V."/>
            <person name="Holt S."/>
            <person name="Cochrane G."/>
            <person name="Meng A."/>
            <person name="Brown T."/>
            <person name="Cohen L."/>
        </authorList>
    </citation>
    <scope>NUCLEOTIDE SEQUENCE</scope>
    <source>
        <strain evidence="3">CCMP2058</strain>
    </source>
</reference>
<dbReference type="AlphaFoldDB" id="A0A6T6XA80"/>
<protein>
    <submittedName>
        <fullName evidence="3">Uncharacterized protein</fullName>
    </submittedName>
</protein>
<evidence type="ECO:0000313" key="2">
    <source>
        <dbReference type="EMBL" id="CAD8458553.1"/>
    </source>
</evidence>
<dbReference type="EMBL" id="HBEM01025808">
    <property type="protein sequence ID" value="CAD8458554.1"/>
    <property type="molecule type" value="Transcribed_RNA"/>
</dbReference>
<evidence type="ECO:0000256" key="1">
    <source>
        <dbReference type="SAM" id="Phobius"/>
    </source>
</evidence>
<feature type="transmembrane region" description="Helical" evidence="1">
    <location>
        <begin position="9"/>
        <end position="29"/>
    </location>
</feature>
<dbReference type="EMBL" id="HBEM01025807">
    <property type="protein sequence ID" value="CAD8458553.1"/>
    <property type="molecule type" value="Transcribed_RNA"/>
</dbReference>
<keyword evidence="1" id="KW-0812">Transmembrane</keyword>
<feature type="transmembrane region" description="Helical" evidence="1">
    <location>
        <begin position="390"/>
        <end position="410"/>
    </location>
</feature>
<proteinExistence type="predicted"/>
<accession>A0A6T6XA80</accession>
<gene>
    <name evidence="2" type="ORF">LAMO00422_LOCUS17504</name>
    <name evidence="3" type="ORF">LAMO00422_LOCUS17505</name>
</gene>
<evidence type="ECO:0000313" key="3">
    <source>
        <dbReference type="EMBL" id="CAD8458554.1"/>
    </source>
</evidence>
<name>A0A6T6XA80_9EUKA</name>
<keyword evidence="1" id="KW-1133">Transmembrane helix</keyword>
<keyword evidence="1" id="KW-0472">Membrane</keyword>